<accession>A0A8J5ERC6</accession>
<dbReference type="Proteomes" id="UP000734854">
    <property type="component" value="Unassembled WGS sequence"/>
</dbReference>
<dbReference type="AlphaFoldDB" id="A0A8J5ERC6"/>
<protein>
    <recommendedName>
        <fullName evidence="7">BHLH domain-containing protein</fullName>
    </recommendedName>
</protein>
<comment type="caution">
    <text evidence="8">The sequence shown here is derived from an EMBL/GenBank/DDBJ whole genome shotgun (WGS) entry which is preliminary data.</text>
</comment>
<keyword evidence="4" id="KW-0804">Transcription</keyword>
<organism evidence="8 9">
    <name type="scientific">Zingiber officinale</name>
    <name type="common">Ginger</name>
    <name type="synonym">Amomum zingiber</name>
    <dbReference type="NCBI Taxonomy" id="94328"/>
    <lineage>
        <taxon>Eukaryota</taxon>
        <taxon>Viridiplantae</taxon>
        <taxon>Streptophyta</taxon>
        <taxon>Embryophyta</taxon>
        <taxon>Tracheophyta</taxon>
        <taxon>Spermatophyta</taxon>
        <taxon>Magnoliopsida</taxon>
        <taxon>Liliopsida</taxon>
        <taxon>Zingiberales</taxon>
        <taxon>Zingiberaceae</taxon>
        <taxon>Zingiber</taxon>
    </lineage>
</organism>
<feature type="region of interest" description="Disordered" evidence="6">
    <location>
        <begin position="256"/>
        <end position="280"/>
    </location>
</feature>
<dbReference type="SUPFAM" id="SSF47459">
    <property type="entry name" value="HLH, helix-loop-helix DNA-binding domain"/>
    <property type="match status" value="1"/>
</dbReference>
<keyword evidence="9" id="KW-1185">Reference proteome</keyword>
<dbReference type="PANTHER" id="PTHR12565:SF184">
    <property type="entry name" value="BHLH TRANSCRIPTION FACTOR"/>
    <property type="match status" value="1"/>
</dbReference>
<evidence type="ECO:0000256" key="6">
    <source>
        <dbReference type="SAM" id="MobiDB-lite"/>
    </source>
</evidence>
<evidence type="ECO:0000259" key="7">
    <source>
        <dbReference type="PROSITE" id="PS50888"/>
    </source>
</evidence>
<evidence type="ECO:0000313" key="8">
    <source>
        <dbReference type="EMBL" id="KAG6466525.1"/>
    </source>
</evidence>
<reference evidence="8 9" key="1">
    <citation type="submission" date="2020-08" db="EMBL/GenBank/DDBJ databases">
        <title>Plant Genome Project.</title>
        <authorList>
            <person name="Zhang R.-G."/>
        </authorList>
    </citation>
    <scope>NUCLEOTIDE SEQUENCE [LARGE SCALE GENOMIC DNA]</scope>
    <source>
        <tissue evidence="8">Rhizome</tissue>
    </source>
</reference>
<sequence length="529" mass="59347">MTSKLTTRRDFDRLMKELNSIRHLVAIVTAKTSRRTILFEKDTAFLWFIHFKSAFSIYSRQIWCVFIVFLVSDLERSRKGVAFIRVSVSRASPEMDSGEGGQLPANLLDLNWDQTTVPSGDFDPSLSCIVAPSPSSGDSGDKRLQLLDQKGVRLNASTKIDLFTLHQRQIPPTYLDQINSDTCFAERAARFSIFDGRKNSRLAAQQLGLVDAEKIMKAGSSNSFPIGLQGCRKEIAVPGGLKLDINNGELVSDPANQETISIKKRKAPPKGKGKGNRSDISAMDHSKVIEKEDWKVKRRCLMEKNRTEHDEAVPKVEKADAFSSQVKGDLKKGKKTKAKSPEIVKDYIHVRARRGEATDSHSLAERVRREKISQRMKLLQDLVPGCSKVTGKAVMLDEIINYVQSLQHQVEFLAMKLATVNPQLDFNKLANFLPKIHQDFGSMQNPVYYFEASGVPSPYVNQPQHGTSLHCLLPSGMEIQSSMNRLDSTVHQNLNTHQNFLAGFEVASSQMGTIWECDLQNFHVDVEQK</sequence>
<dbReference type="CDD" id="cd18919">
    <property type="entry name" value="bHLH_AtBPE_like"/>
    <property type="match status" value="1"/>
</dbReference>
<dbReference type="GO" id="GO:0005634">
    <property type="term" value="C:nucleus"/>
    <property type="evidence" value="ECO:0007669"/>
    <property type="project" value="UniProtKB-SubCell"/>
</dbReference>
<keyword evidence="5" id="KW-0539">Nucleus</keyword>
<dbReference type="InterPro" id="IPR036638">
    <property type="entry name" value="HLH_DNA-bd_sf"/>
</dbReference>
<gene>
    <name evidence="8" type="ORF">ZIOFF_075685</name>
</gene>
<dbReference type="PANTHER" id="PTHR12565">
    <property type="entry name" value="STEROL REGULATORY ELEMENT-BINDING PROTEIN"/>
    <property type="match status" value="1"/>
</dbReference>
<dbReference type="SMART" id="SM00353">
    <property type="entry name" value="HLH"/>
    <property type="match status" value="1"/>
</dbReference>
<evidence type="ECO:0000313" key="9">
    <source>
        <dbReference type="Proteomes" id="UP000734854"/>
    </source>
</evidence>
<feature type="domain" description="BHLH" evidence="7">
    <location>
        <begin position="356"/>
        <end position="406"/>
    </location>
</feature>
<name>A0A8J5ERC6_ZINOF</name>
<comment type="subcellular location">
    <subcellularLocation>
        <location evidence="1">Nucleus</location>
    </subcellularLocation>
</comment>
<dbReference type="GO" id="GO:0046983">
    <property type="term" value="F:protein dimerization activity"/>
    <property type="evidence" value="ECO:0007669"/>
    <property type="project" value="InterPro"/>
</dbReference>
<comment type="similarity">
    <text evidence="2">Belongs to the bHLH protein family.</text>
</comment>
<dbReference type="InterPro" id="IPR024097">
    <property type="entry name" value="bHLH_ZIP_TF"/>
</dbReference>
<dbReference type="InterPro" id="IPR011598">
    <property type="entry name" value="bHLH_dom"/>
</dbReference>
<dbReference type="PROSITE" id="PS50888">
    <property type="entry name" value="BHLH"/>
    <property type="match status" value="1"/>
</dbReference>
<keyword evidence="3" id="KW-0805">Transcription regulation</keyword>
<evidence type="ECO:0000256" key="5">
    <source>
        <dbReference type="ARBA" id="ARBA00023242"/>
    </source>
</evidence>
<dbReference type="EMBL" id="JACMSC010000150">
    <property type="protein sequence ID" value="KAG6466525.1"/>
    <property type="molecule type" value="Genomic_DNA"/>
</dbReference>
<dbReference type="Pfam" id="PF00010">
    <property type="entry name" value="HLH"/>
    <property type="match status" value="1"/>
</dbReference>
<feature type="compositionally biased region" description="Basic residues" evidence="6">
    <location>
        <begin position="262"/>
        <end position="275"/>
    </location>
</feature>
<evidence type="ECO:0000256" key="2">
    <source>
        <dbReference type="ARBA" id="ARBA00005510"/>
    </source>
</evidence>
<dbReference type="GO" id="GO:0003700">
    <property type="term" value="F:DNA-binding transcription factor activity"/>
    <property type="evidence" value="ECO:0007669"/>
    <property type="project" value="TreeGrafter"/>
</dbReference>
<dbReference type="Gene3D" id="4.10.280.10">
    <property type="entry name" value="Helix-loop-helix DNA-binding domain"/>
    <property type="match status" value="1"/>
</dbReference>
<proteinExistence type="inferred from homology"/>
<evidence type="ECO:0000256" key="4">
    <source>
        <dbReference type="ARBA" id="ARBA00023163"/>
    </source>
</evidence>
<dbReference type="FunFam" id="4.10.280.10:FF:000002">
    <property type="entry name" value="Basic helix-loop-helix transcription factor"/>
    <property type="match status" value="1"/>
</dbReference>
<evidence type="ECO:0000256" key="1">
    <source>
        <dbReference type="ARBA" id="ARBA00004123"/>
    </source>
</evidence>
<evidence type="ECO:0000256" key="3">
    <source>
        <dbReference type="ARBA" id="ARBA00023015"/>
    </source>
</evidence>